<keyword evidence="3" id="KW-1185">Reference proteome</keyword>
<dbReference type="AlphaFoldDB" id="A0A4S8KLH5"/>
<evidence type="ECO:0008006" key="4">
    <source>
        <dbReference type="Google" id="ProtNLM"/>
    </source>
</evidence>
<accession>A0A4S8KLH5</accession>
<feature type="signal peptide" evidence="1">
    <location>
        <begin position="1"/>
        <end position="22"/>
    </location>
</feature>
<dbReference type="EMBL" id="ML180935">
    <property type="protein sequence ID" value="THU76414.1"/>
    <property type="molecule type" value="Genomic_DNA"/>
</dbReference>
<reference evidence="2 3" key="1">
    <citation type="journal article" date="2019" name="Nat. Ecol. Evol.">
        <title>Megaphylogeny resolves global patterns of mushroom evolution.</title>
        <authorList>
            <person name="Varga T."/>
            <person name="Krizsan K."/>
            <person name="Foldi C."/>
            <person name="Dima B."/>
            <person name="Sanchez-Garcia M."/>
            <person name="Sanchez-Ramirez S."/>
            <person name="Szollosi G.J."/>
            <person name="Szarkandi J.G."/>
            <person name="Papp V."/>
            <person name="Albert L."/>
            <person name="Andreopoulos W."/>
            <person name="Angelini C."/>
            <person name="Antonin V."/>
            <person name="Barry K.W."/>
            <person name="Bougher N.L."/>
            <person name="Buchanan P."/>
            <person name="Buyck B."/>
            <person name="Bense V."/>
            <person name="Catcheside P."/>
            <person name="Chovatia M."/>
            <person name="Cooper J."/>
            <person name="Damon W."/>
            <person name="Desjardin D."/>
            <person name="Finy P."/>
            <person name="Geml J."/>
            <person name="Haridas S."/>
            <person name="Hughes K."/>
            <person name="Justo A."/>
            <person name="Karasinski D."/>
            <person name="Kautmanova I."/>
            <person name="Kiss B."/>
            <person name="Kocsube S."/>
            <person name="Kotiranta H."/>
            <person name="LaButti K.M."/>
            <person name="Lechner B.E."/>
            <person name="Liimatainen K."/>
            <person name="Lipzen A."/>
            <person name="Lukacs Z."/>
            <person name="Mihaltcheva S."/>
            <person name="Morgado L.N."/>
            <person name="Niskanen T."/>
            <person name="Noordeloos M.E."/>
            <person name="Ohm R.A."/>
            <person name="Ortiz-Santana B."/>
            <person name="Ovrebo C."/>
            <person name="Racz N."/>
            <person name="Riley R."/>
            <person name="Savchenko A."/>
            <person name="Shiryaev A."/>
            <person name="Soop K."/>
            <person name="Spirin V."/>
            <person name="Szebenyi C."/>
            <person name="Tomsovsky M."/>
            <person name="Tulloss R.E."/>
            <person name="Uehling J."/>
            <person name="Grigoriev I.V."/>
            <person name="Vagvolgyi C."/>
            <person name="Papp T."/>
            <person name="Martin F.M."/>
            <person name="Miettinen O."/>
            <person name="Hibbett D.S."/>
            <person name="Nagy L.G."/>
        </authorList>
    </citation>
    <scope>NUCLEOTIDE SEQUENCE [LARGE SCALE GENOMIC DNA]</scope>
    <source>
        <strain evidence="2 3">CBS 962.96</strain>
    </source>
</reference>
<evidence type="ECO:0000256" key="1">
    <source>
        <dbReference type="SAM" id="SignalP"/>
    </source>
</evidence>
<evidence type="ECO:0000313" key="2">
    <source>
        <dbReference type="EMBL" id="THU76414.1"/>
    </source>
</evidence>
<proteinExistence type="predicted"/>
<keyword evidence="1" id="KW-0732">Signal</keyword>
<dbReference type="Proteomes" id="UP000297245">
    <property type="component" value="Unassembled WGS sequence"/>
</dbReference>
<evidence type="ECO:0000313" key="3">
    <source>
        <dbReference type="Proteomes" id="UP000297245"/>
    </source>
</evidence>
<sequence>MGGSRRFFFFFLALFWVQIRSGVLVQPWSSRGWSTKCCLKNDEAYQIYLFHHSSGTRKGRQRNQTRWHWLRITRAS</sequence>
<protein>
    <recommendedName>
        <fullName evidence="4">Secreted protein</fullName>
    </recommendedName>
</protein>
<organism evidence="2 3">
    <name type="scientific">Dendrothele bispora (strain CBS 962.96)</name>
    <dbReference type="NCBI Taxonomy" id="1314807"/>
    <lineage>
        <taxon>Eukaryota</taxon>
        <taxon>Fungi</taxon>
        <taxon>Dikarya</taxon>
        <taxon>Basidiomycota</taxon>
        <taxon>Agaricomycotina</taxon>
        <taxon>Agaricomycetes</taxon>
        <taxon>Agaricomycetidae</taxon>
        <taxon>Agaricales</taxon>
        <taxon>Agaricales incertae sedis</taxon>
        <taxon>Dendrothele</taxon>
    </lineage>
</organism>
<gene>
    <name evidence="2" type="ORF">K435DRAFT_787209</name>
</gene>
<name>A0A4S8KLH5_DENBC</name>
<feature type="chain" id="PRO_5020290560" description="Secreted protein" evidence="1">
    <location>
        <begin position="23"/>
        <end position="76"/>
    </location>
</feature>